<dbReference type="RefSeq" id="WP_253238920.1">
    <property type="nucleotide sequence ID" value="NZ_JAMYJR010000021.1"/>
</dbReference>
<protein>
    <submittedName>
        <fullName evidence="2">Uncharacterized protein</fullName>
    </submittedName>
</protein>
<accession>A0ABT1DPR2</accession>
<proteinExistence type="predicted"/>
<dbReference type="Proteomes" id="UP001523369">
    <property type="component" value="Unassembled WGS sequence"/>
</dbReference>
<gene>
    <name evidence="2" type="ORF">M1L60_19740</name>
</gene>
<keyword evidence="3" id="KW-1185">Reference proteome</keyword>
<evidence type="ECO:0000256" key="1">
    <source>
        <dbReference type="SAM" id="MobiDB-lite"/>
    </source>
</evidence>
<name>A0ABT1DPR2_9ACTN</name>
<dbReference type="EMBL" id="JAMYJR010000021">
    <property type="protein sequence ID" value="MCO8272832.1"/>
    <property type="molecule type" value="Genomic_DNA"/>
</dbReference>
<feature type="region of interest" description="Disordered" evidence="1">
    <location>
        <begin position="124"/>
        <end position="145"/>
    </location>
</feature>
<reference evidence="2 3" key="1">
    <citation type="submission" date="2022-06" db="EMBL/GenBank/DDBJ databases">
        <title>New Species of the Genus Actinoplanes, ActinopZanes ferrugineus.</title>
        <authorList>
            <person name="Ding P."/>
        </authorList>
    </citation>
    <scope>NUCLEOTIDE SEQUENCE [LARGE SCALE GENOMIC DNA]</scope>
    <source>
        <strain evidence="2 3">TRM88003</strain>
    </source>
</reference>
<comment type="caution">
    <text evidence="2">The sequence shown here is derived from an EMBL/GenBank/DDBJ whole genome shotgun (WGS) entry which is preliminary data.</text>
</comment>
<evidence type="ECO:0000313" key="3">
    <source>
        <dbReference type="Proteomes" id="UP001523369"/>
    </source>
</evidence>
<evidence type="ECO:0000313" key="2">
    <source>
        <dbReference type="EMBL" id="MCO8272832.1"/>
    </source>
</evidence>
<sequence length="145" mass="16516">MRIRAVLARLLTGDAIPAAGSSSRAATRDHVEPRTVWRPTARSAYGRYIQATEHRQAAIEAIHQRGREQGIDPKEVLAAMDHLDHVLRTRGWHPEQFDHGFDDEARIDDHVTGVDVDYDPRMAAYDAQRRDATQQSRQRIQEDTP</sequence>
<organism evidence="2 3">
    <name type="scientific">Paractinoplanes aksuensis</name>
    <dbReference type="NCBI Taxonomy" id="2939490"/>
    <lineage>
        <taxon>Bacteria</taxon>
        <taxon>Bacillati</taxon>
        <taxon>Actinomycetota</taxon>
        <taxon>Actinomycetes</taxon>
        <taxon>Micromonosporales</taxon>
        <taxon>Micromonosporaceae</taxon>
        <taxon>Paractinoplanes</taxon>
    </lineage>
</organism>